<reference evidence="3" key="1">
    <citation type="submission" date="2021-01" db="EMBL/GenBank/DDBJ databases">
        <authorList>
            <person name="Corre E."/>
            <person name="Pelletier E."/>
            <person name="Niang G."/>
            <person name="Scheremetjew M."/>
            <person name="Finn R."/>
            <person name="Kale V."/>
            <person name="Holt S."/>
            <person name="Cochrane G."/>
            <person name="Meng A."/>
            <person name="Brown T."/>
            <person name="Cohen L."/>
        </authorList>
    </citation>
    <scope>NUCLEOTIDE SEQUENCE</scope>
    <source>
        <strain evidence="3">CCMP3105</strain>
    </source>
</reference>
<protein>
    <submittedName>
        <fullName evidence="3">Uncharacterized protein</fullName>
    </submittedName>
</protein>
<dbReference type="AlphaFoldDB" id="A0A7S4RJ09"/>
<sequence>MARTPRLALGALLLGCLCATGAEDVPTANCLCLFDIDRTLTGKQGTAGEACPNDRAVDGTWDAAYGGGVFTLSELSAQGISTTFCRSCYLGLISAGGASGHGSKERAYIEENILTTGPFQRLAQRVPSAKAWSHPHNIASPLVVYKPDRTKQYAVEGILAWYASHGVEIWKQQVHFFGDRTENIEAFRGFGYNAREVSCDSRDWSMGGVVGLCGAAPLEIVGDSGVYTCADRPPVPVPAPAPPTTEPPRPPATLPPAPAPVPPPVPTQAPSPGPILTTREPLPPALRPPAPAPVPEPKPSPAPAPEPAPSPAPAPTTTQKLLPPPAPLPPAPVPAPEPAPTPAPTPEPAPSPAPAPEPAPTPAPVTEPAPAPAPAPEPAPPGLPTSPRVPVPLPPAPAPPGLPTAPPAPMPLPPAPAPPRLPAPSPPLPPAPVPPRLPATTRAPQPKCSDRYCPRDWVCCRGQCHHPRSTCCGHLVCPGGWRCYGGNFCFPNP</sequence>
<accession>A0A7S4RJ09</accession>
<feature type="compositionally biased region" description="Pro residues" evidence="1">
    <location>
        <begin position="322"/>
        <end position="437"/>
    </location>
</feature>
<feature type="chain" id="PRO_5031546226" evidence="2">
    <location>
        <begin position="23"/>
        <end position="493"/>
    </location>
</feature>
<dbReference type="PRINTS" id="PR01217">
    <property type="entry name" value="PRICHEXTENSN"/>
</dbReference>
<evidence type="ECO:0000256" key="2">
    <source>
        <dbReference type="SAM" id="SignalP"/>
    </source>
</evidence>
<keyword evidence="2" id="KW-0732">Signal</keyword>
<name>A0A7S4RJ09_9DINO</name>
<feature type="region of interest" description="Disordered" evidence="1">
    <location>
        <begin position="237"/>
        <end position="445"/>
    </location>
</feature>
<dbReference type="EMBL" id="HBNR01050667">
    <property type="protein sequence ID" value="CAE4614474.1"/>
    <property type="molecule type" value="Transcribed_RNA"/>
</dbReference>
<feature type="signal peptide" evidence="2">
    <location>
        <begin position="1"/>
        <end position="22"/>
    </location>
</feature>
<evidence type="ECO:0000256" key="1">
    <source>
        <dbReference type="SAM" id="MobiDB-lite"/>
    </source>
</evidence>
<evidence type="ECO:0000313" key="3">
    <source>
        <dbReference type="EMBL" id="CAE4614474.1"/>
    </source>
</evidence>
<organism evidence="3">
    <name type="scientific">Alexandrium monilatum</name>
    <dbReference type="NCBI Taxonomy" id="311494"/>
    <lineage>
        <taxon>Eukaryota</taxon>
        <taxon>Sar</taxon>
        <taxon>Alveolata</taxon>
        <taxon>Dinophyceae</taxon>
        <taxon>Gonyaulacales</taxon>
        <taxon>Pyrocystaceae</taxon>
        <taxon>Alexandrium</taxon>
    </lineage>
</organism>
<feature type="compositionally biased region" description="Pro residues" evidence="1">
    <location>
        <begin position="281"/>
        <end position="314"/>
    </location>
</feature>
<proteinExistence type="predicted"/>
<feature type="compositionally biased region" description="Pro residues" evidence="1">
    <location>
        <begin position="237"/>
        <end position="273"/>
    </location>
</feature>
<gene>
    <name evidence="3" type="ORF">AMON00008_LOCUS35442</name>
</gene>